<evidence type="ECO:0000313" key="3">
    <source>
        <dbReference type="EMBL" id="WSE34490.1"/>
    </source>
</evidence>
<proteinExistence type="predicted"/>
<dbReference type="InterPro" id="IPR015590">
    <property type="entry name" value="Aldehyde_DH_dom"/>
</dbReference>
<evidence type="ECO:0000259" key="2">
    <source>
        <dbReference type="Pfam" id="PF00171"/>
    </source>
</evidence>
<dbReference type="PANTHER" id="PTHR43217">
    <property type="entry name" value="SUCCINATE SEMIALDEHYDE DEHYDROGENASE [NAD(P)+] SAD"/>
    <property type="match status" value="1"/>
</dbReference>
<protein>
    <submittedName>
        <fullName evidence="3">Aldehyde dehydrogenase family protein</fullName>
    </submittedName>
</protein>
<dbReference type="PANTHER" id="PTHR43217:SF2">
    <property type="entry name" value="SUCCINATE-SEMIALDEHYDE DEHYDROGENASE [NADP(+)]"/>
    <property type="match status" value="1"/>
</dbReference>
<gene>
    <name evidence="3" type="ORF">VSH64_20790</name>
</gene>
<feature type="domain" description="Aldehyde dehydrogenase" evidence="2">
    <location>
        <begin position="2"/>
        <end position="427"/>
    </location>
</feature>
<dbReference type="RefSeq" id="WP_326837298.1">
    <property type="nucleotide sequence ID" value="NZ_CP142149.1"/>
</dbReference>
<sequence length="435" mass="45684">MTEPATGQVLEVFPSATDAQVQSGLSTADKLFADWRRVSVADRAAVLRRIAQAFAEHAEELAATMALEMGKSHAEGLEEAESCREIFAYYADEGPRLLADEPLPTPGAVLQKRPIGTVLGIMPWNFPGYQVARFTAPNLVAGNAVVLKPAESVPRSALILERLITEAGAPYVNLFATHTQIETVIADPRVQGVSFTGSERAGSAVGALAGRHLKKCVLELGGSDPFIVLDTDDVEALAELAWTTRLYNRGQACNSNKRIIVAAEHYDAFVAALAELAAQAGSTGPLASRAAAETVAALVDDAVARGATLHAGGVLGPGAFYSPAVLTGVTDDMRAFHEELFGPVAVVYRVRSDQEAVDLANRSAYGLGAAVFSTDPARAARVADLLDAGMVNVNTPAATSAALPFGGVKRSGFGRELGPLGVTEFVNHRLFFTAS</sequence>
<dbReference type="Gene3D" id="3.40.309.10">
    <property type="entry name" value="Aldehyde Dehydrogenase, Chain A, domain 2"/>
    <property type="match status" value="1"/>
</dbReference>
<organism evidence="3 4">
    <name type="scientific">Amycolatopsis rhabdoformis</name>
    <dbReference type="NCBI Taxonomy" id="1448059"/>
    <lineage>
        <taxon>Bacteria</taxon>
        <taxon>Bacillati</taxon>
        <taxon>Actinomycetota</taxon>
        <taxon>Actinomycetes</taxon>
        <taxon>Pseudonocardiales</taxon>
        <taxon>Pseudonocardiaceae</taxon>
        <taxon>Amycolatopsis</taxon>
    </lineage>
</organism>
<dbReference type="InterPro" id="IPR047110">
    <property type="entry name" value="GABD/Sad-like"/>
</dbReference>
<reference evidence="3 4" key="1">
    <citation type="journal article" date="2015" name="Int. J. Syst. Evol. Microbiol.">
        <title>Amycolatopsis rhabdoformis sp. nov., an actinomycete isolated from a tropical forest soil.</title>
        <authorList>
            <person name="Souza W.R."/>
            <person name="Silva R.E."/>
            <person name="Goodfellow M."/>
            <person name="Busarakam K."/>
            <person name="Figueiro F.S."/>
            <person name="Ferreira D."/>
            <person name="Rodrigues-Filho E."/>
            <person name="Moraes L.A.B."/>
            <person name="Zucchi T.D."/>
        </authorList>
    </citation>
    <scope>NUCLEOTIDE SEQUENCE [LARGE SCALE GENOMIC DNA]</scope>
    <source>
        <strain evidence="3 4">NCIMB 14900</strain>
    </source>
</reference>
<dbReference type="SUPFAM" id="SSF53720">
    <property type="entry name" value="ALDH-like"/>
    <property type="match status" value="1"/>
</dbReference>
<dbReference type="InterPro" id="IPR016163">
    <property type="entry name" value="Ald_DH_C"/>
</dbReference>
<dbReference type="Pfam" id="PF00171">
    <property type="entry name" value="Aldedh"/>
    <property type="match status" value="1"/>
</dbReference>
<dbReference type="EMBL" id="CP142149">
    <property type="protein sequence ID" value="WSE34490.1"/>
    <property type="molecule type" value="Genomic_DNA"/>
</dbReference>
<dbReference type="InterPro" id="IPR016162">
    <property type="entry name" value="Ald_DH_N"/>
</dbReference>
<dbReference type="Proteomes" id="UP001330812">
    <property type="component" value="Chromosome"/>
</dbReference>
<evidence type="ECO:0000256" key="1">
    <source>
        <dbReference type="ARBA" id="ARBA00023002"/>
    </source>
</evidence>
<name>A0ABZ1IJ92_9PSEU</name>
<keyword evidence="4" id="KW-1185">Reference proteome</keyword>
<evidence type="ECO:0000313" key="4">
    <source>
        <dbReference type="Proteomes" id="UP001330812"/>
    </source>
</evidence>
<keyword evidence="1" id="KW-0560">Oxidoreductase</keyword>
<accession>A0ABZ1IJ92</accession>
<dbReference type="Gene3D" id="3.40.605.10">
    <property type="entry name" value="Aldehyde Dehydrogenase, Chain A, domain 1"/>
    <property type="match status" value="1"/>
</dbReference>
<dbReference type="InterPro" id="IPR016161">
    <property type="entry name" value="Ald_DH/histidinol_DH"/>
</dbReference>